<gene>
    <name evidence="2" type="ORF">D6D01_06438</name>
</gene>
<evidence type="ECO:0000313" key="3">
    <source>
        <dbReference type="Proteomes" id="UP000306584"/>
    </source>
</evidence>
<accession>A0A4S9KYN1</accession>
<name>A0A4S9KYN1_AURPU</name>
<dbReference type="SUPFAM" id="SSF53448">
    <property type="entry name" value="Nucleotide-diphospho-sugar transferases"/>
    <property type="match status" value="1"/>
</dbReference>
<evidence type="ECO:0000313" key="2">
    <source>
        <dbReference type="EMBL" id="THY21761.1"/>
    </source>
</evidence>
<comment type="caution">
    <text evidence="2">The sequence shown here is derived from an EMBL/GenBank/DDBJ whole genome shotgun (WGS) entry which is preliminary data.</text>
</comment>
<keyword evidence="1" id="KW-1133">Transmembrane helix</keyword>
<feature type="transmembrane region" description="Helical" evidence="1">
    <location>
        <begin position="27"/>
        <end position="46"/>
    </location>
</feature>
<sequence length="394" mass="46146">MAQQHLLPPPSPLPQFRRRPTFRNTKTFWIPLVTIVIFLSIFFTPLPRTYDEHRDAVIQTITDTAKDIKDVLPPVLSHDNWHPTDLDNVKAKYAFATFLAGNADLDENWENDHYFVATRILAYQLLHAPETSSRDKSIPFVVLVTENVSEEKRQRLRKDGAIVVVADFIKADWVKTETSTWQDVMTKLRLWELTQFERICFLDGDTVLVEPLDGIFADPAVQTRGTLTQPAMIKSDEGHLPLEYNFAGVPEMKRDHGYPPTDQHHDFPNINYLNAGFFVFQPSLELFDYYMSLLKLNGRFNPQFPEQNLLNYAHRKDGNMPWTQLGNEWNIHYPKVDDLLGGVKSLHEKWWSPEVEDLKPYMESWRWRMEGHYEARDQMFTKEYQKHGLKEEPQ</sequence>
<keyword evidence="2" id="KW-0808">Transferase</keyword>
<reference evidence="2 3" key="1">
    <citation type="submission" date="2018-10" db="EMBL/GenBank/DDBJ databases">
        <title>Fifty Aureobasidium pullulans genomes reveal a recombining polyextremotolerant generalist.</title>
        <authorList>
            <person name="Gostincar C."/>
            <person name="Turk M."/>
            <person name="Zajc J."/>
            <person name="Gunde-Cimerman N."/>
        </authorList>
    </citation>
    <scope>NUCLEOTIDE SEQUENCE [LARGE SCALE GENOMIC DNA]</scope>
    <source>
        <strain evidence="2 3">EXF-6604</strain>
    </source>
</reference>
<dbReference type="InterPro" id="IPR029044">
    <property type="entry name" value="Nucleotide-diphossugar_trans"/>
</dbReference>
<dbReference type="Gene3D" id="3.90.550.10">
    <property type="entry name" value="Spore Coat Polysaccharide Biosynthesis Protein SpsA, Chain A"/>
    <property type="match status" value="1"/>
</dbReference>
<dbReference type="InterPro" id="IPR050587">
    <property type="entry name" value="GNT1/Glycosyltrans_8"/>
</dbReference>
<proteinExistence type="predicted"/>
<dbReference type="EMBL" id="QZBD01000273">
    <property type="protein sequence ID" value="THY21761.1"/>
    <property type="molecule type" value="Genomic_DNA"/>
</dbReference>
<organism evidence="2 3">
    <name type="scientific">Aureobasidium pullulans</name>
    <name type="common">Black yeast</name>
    <name type="synonym">Pullularia pullulans</name>
    <dbReference type="NCBI Taxonomy" id="5580"/>
    <lineage>
        <taxon>Eukaryota</taxon>
        <taxon>Fungi</taxon>
        <taxon>Dikarya</taxon>
        <taxon>Ascomycota</taxon>
        <taxon>Pezizomycotina</taxon>
        <taxon>Dothideomycetes</taxon>
        <taxon>Dothideomycetidae</taxon>
        <taxon>Dothideales</taxon>
        <taxon>Saccotheciaceae</taxon>
        <taxon>Aureobasidium</taxon>
    </lineage>
</organism>
<dbReference type="Proteomes" id="UP000306584">
    <property type="component" value="Unassembled WGS sequence"/>
</dbReference>
<keyword evidence="1" id="KW-0472">Membrane</keyword>
<dbReference type="PANTHER" id="PTHR11183">
    <property type="entry name" value="GLYCOGENIN SUBFAMILY MEMBER"/>
    <property type="match status" value="1"/>
</dbReference>
<protein>
    <submittedName>
        <fullName evidence="2">Nucleotide-diphospho-sugar transferase</fullName>
    </submittedName>
</protein>
<dbReference type="GO" id="GO:0016740">
    <property type="term" value="F:transferase activity"/>
    <property type="evidence" value="ECO:0007669"/>
    <property type="project" value="UniProtKB-KW"/>
</dbReference>
<evidence type="ECO:0000256" key="1">
    <source>
        <dbReference type="SAM" id="Phobius"/>
    </source>
</evidence>
<dbReference type="AlphaFoldDB" id="A0A4S9KYN1"/>
<keyword evidence="1" id="KW-0812">Transmembrane</keyword>